<name>A0ABP2IGE2_CORAM</name>
<dbReference type="EMBL" id="ADNS01000001">
    <property type="protein sequence ID" value="EFG82615.1"/>
    <property type="molecule type" value="Genomic_DNA"/>
</dbReference>
<accession>A0ABP2IGE2</accession>
<protein>
    <submittedName>
        <fullName evidence="1">Uncharacterized protein</fullName>
    </submittedName>
</protein>
<organism evidence="1 2">
    <name type="scientific">Corynebacterium ammoniagenes DSM 20306</name>
    <dbReference type="NCBI Taxonomy" id="649754"/>
    <lineage>
        <taxon>Bacteria</taxon>
        <taxon>Bacillati</taxon>
        <taxon>Actinomycetota</taxon>
        <taxon>Actinomycetes</taxon>
        <taxon>Mycobacteriales</taxon>
        <taxon>Corynebacteriaceae</taxon>
        <taxon>Corynebacterium</taxon>
    </lineage>
</organism>
<proteinExistence type="predicted"/>
<reference evidence="1 2" key="1">
    <citation type="submission" date="2010-04" db="EMBL/GenBank/DDBJ databases">
        <authorList>
            <person name="Weinstock G."/>
            <person name="Sodergren E."/>
            <person name="Clifton S."/>
            <person name="Fulton L."/>
            <person name="Fulton B."/>
            <person name="Courtney L."/>
            <person name="Fronick C."/>
            <person name="Harrison M."/>
            <person name="Strong C."/>
            <person name="Farmer C."/>
            <person name="Delahaunty K."/>
            <person name="Markovic C."/>
            <person name="Hall O."/>
            <person name="Minx P."/>
            <person name="Tomlinson C."/>
            <person name="Mitreva M."/>
            <person name="Hou S."/>
            <person name="Wollam A."/>
            <person name="Pepin K.H."/>
            <person name="Johnson M."/>
            <person name="Bhonagiri V."/>
            <person name="Zhang X."/>
            <person name="Suruliraj S."/>
            <person name="Warren W."/>
            <person name="Chinwalla A."/>
            <person name="Mardis E.R."/>
            <person name="Wilson R.K."/>
        </authorList>
    </citation>
    <scope>NUCLEOTIDE SEQUENCE [LARGE SCALE GENOMIC DNA]</scope>
    <source>
        <strain evidence="1 2">DSM 20306</strain>
    </source>
</reference>
<comment type="caution">
    <text evidence="1">The sequence shown here is derived from an EMBL/GenBank/DDBJ whole genome shotgun (WGS) entry which is preliminary data.</text>
</comment>
<gene>
    <name evidence="1" type="ORF">HMPREF0281_00145</name>
</gene>
<dbReference type="Proteomes" id="UP000006015">
    <property type="component" value="Unassembled WGS sequence"/>
</dbReference>
<evidence type="ECO:0000313" key="1">
    <source>
        <dbReference type="EMBL" id="EFG82615.1"/>
    </source>
</evidence>
<evidence type="ECO:0000313" key="2">
    <source>
        <dbReference type="Proteomes" id="UP000006015"/>
    </source>
</evidence>
<sequence length="40" mass="4287">MLTSRGEDNSSTRSLNRVLIGIASQPGCGKTAQIIVQNRN</sequence>
<keyword evidence="2" id="KW-1185">Reference proteome</keyword>